<dbReference type="AlphaFoldDB" id="A0A8T8W8L5"/>
<keyword evidence="2" id="KW-1133">Transmembrane helix</keyword>
<sequence length="81" mass="7900">MSVRDPSSDDLRSGAGPAGLVSPSKYDLLLAAVPALLLGGTVAAARLALPVSVGTGLGSVFAALLVGYGLFVEPPVGGHDA</sequence>
<feature type="transmembrane region" description="Helical" evidence="2">
    <location>
        <begin position="56"/>
        <end position="72"/>
    </location>
</feature>
<dbReference type="GeneID" id="67177988"/>
<keyword evidence="2" id="KW-0472">Membrane</keyword>
<keyword evidence="2" id="KW-0812">Transmembrane</keyword>
<protein>
    <submittedName>
        <fullName evidence="3">Uncharacterized protein</fullName>
    </submittedName>
</protein>
<name>A0A8T8W8L5_9EURY</name>
<dbReference type="Pfam" id="PF26047">
    <property type="entry name" value="DUF8015"/>
    <property type="match status" value="1"/>
</dbReference>
<dbReference type="Proteomes" id="UP000826254">
    <property type="component" value="Chromosome"/>
</dbReference>
<evidence type="ECO:0000313" key="4">
    <source>
        <dbReference type="Proteomes" id="UP000826254"/>
    </source>
</evidence>
<feature type="compositionally biased region" description="Basic and acidic residues" evidence="1">
    <location>
        <begin position="1"/>
        <end position="12"/>
    </location>
</feature>
<gene>
    <name evidence="3" type="ORF">K6T50_07560</name>
</gene>
<dbReference type="RefSeq" id="WP_222606031.1">
    <property type="nucleotide sequence ID" value="NZ_CP081958.1"/>
</dbReference>
<accession>A0A8T8W8L5</accession>
<reference evidence="3 4" key="1">
    <citation type="journal article" date="2021" name="Int. J. Syst. Evol. Microbiol.">
        <title>Halobaculum halophilum sp. nov. and Halobaculum salinum sp. nov., isolated from salt lake and saline soil.</title>
        <authorList>
            <person name="Cui H.L."/>
            <person name="Shi X.W."/>
            <person name="Yin X.M."/>
            <person name="Yang X.Y."/>
            <person name="Hou J."/>
            <person name="Zhu L."/>
        </authorList>
    </citation>
    <scope>NUCLEOTIDE SEQUENCE [LARGE SCALE GENOMIC DNA]</scope>
    <source>
        <strain evidence="3 4">NBRC 109044</strain>
    </source>
</reference>
<proteinExistence type="predicted"/>
<dbReference type="EMBL" id="CP081958">
    <property type="protein sequence ID" value="QZP36207.1"/>
    <property type="molecule type" value="Genomic_DNA"/>
</dbReference>
<evidence type="ECO:0000256" key="2">
    <source>
        <dbReference type="SAM" id="Phobius"/>
    </source>
</evidence>
<feature type="transmembrane region" description="Helical" evidence="2">
    <location>
        <begin position="28"/>
        <end position="49"/>
    </location>
</feature>
<keyword evidence="4" id="KW-1185">Reference proteome</keyword>
<dbReference type="KEGG" id="hmp:K6T50_07560"/>
<feature type="region of interest" description="Disordered" evidence="1">
    <location>
        <begin position="1"/>
        <end position="21"/>
    </location>
</feature>
<evidence type="ECO:0000256" key="1">
    <source>
        <dbReference type="SAM" id="MobiDB-lite"/>
    </source>
</evidence>
<evidence type="ECO:0000313" key="3">
    <source>
        <dbReference type="EMBL" id="QZP36207.1"/>
    </source>
</evidence>
<organism evidence="3 4">
    <name type="scientific">Halobaculum magnesiiphilum</name>
    <dbReference type="NCBI Taxonomy" id="1017351"/>
    <lineage>
        <taxon>Archaea</taxon>
        <taxon>Methanobacteriati</taxon>
        <taxon>Methanobacteriota</taxon>
        <taxon>Stenosarchaea group</taxon>
        <taxon>Halobacteria</taxon>
        <taxon>Halobacteriales</taxon>
        <taxon>Haloferacaceae</taxon>
        <taxon>Halobaculum</taxon>
    </lineage>
</organism>
<dbReference type="InterPro" id="IPR058328">
    <property type="entry name" value="DUF8015"/>
</dbReference>